<evidence type="ECO:0000256" key="6">
    <source>
        <dbReference type="PIRNR" id="PIRNR002889"/>
    </source>
</evidence>
<gene>
    <name evidence="8" type="ORF">ABB55_05280</name>
</gene>
<reference evidence="8 9" key="2">
    <citation type="submission" date="2015-10" db="EMBL/GenBank/DDBJ databases">
        <title>Draft Genome Sequence of Prosthecomicrobium hirschii ATCC 27832.</title>
        <authorList>
            <person name="Daniel J."/>
            <person name="Givan S.A."/>
            <person name="Brun Y.V."/>
            <person name="Brown P.J."/>
        </authorList>
    </citation>
    <scope>NUCLEOTIDE SEQUENCE [LARGE SCALE GENOMIC DNA]</scope>
    <source>
        <strain evidence="8 9">16</strain>
    </source>
</reference>
<evidence type="ECO:0000256" key="2">
    <source>
        <dbReference type="ARBA" id="ARBA00009677"/>
    </source>
</evidence>
<dbReference type="RefSeq" id="WP_054357874.1">
    <property type="nucleotide sequence ID" value="NZ_LJYW01000001.1"/>
</dbReference>
<comment type="subcellular location">
    <subcellularLocation>
        <location evidence="1 6">Bacterial flagellum basal body</location>
    </subcellularLocation>
</comment>
<name>A0A0P6VN89_9HYPH</name>
<dbReference type="EMBL" id="LJYW01000001">
    <property type="protein sequence ID" value="KPL51711.1"/>
    <property type="molecule type" value="Genomic_DNA"/>
</dbReference>
<dbReference type="NCBIfam" id="NF004654">
    <property type="entry name" value="PRK06004.1"/>
    <property type="match status" value="1"/>
</dbReference>
<organism evidence="8 9">
    <name type="scientific">Prosthecodimorpha hirschii</name>
    <dbReference type="NCBI Taxonomy" id="665126"/>
    <lineage>
        <taxon>Bacteria</taxon>
        <taxon>Pseudomonadati</taxon>
        <taxon>Pseudomonadota</taxon>
        <taxon>Alphaproteobacteria</taxon>
        <taxon>Hyphomicrobiales</taxon>
        <taxon>Ancalomicrobiaceae</taxon>
        <taxon>Prosthecodimorpha</taxon>
    </lineage>
</organism>
<comment type="subunit">
    <text evidence="6">The basal body constitutes a major portion of the flagellar organelle and consists of a number of rings mounted on a central rod.</text>
</comment>
<dbReference type="InterPro" id="IPR001444">
    <property type="entry name" value="Flag_bb_rod_N"/>
</dbReference>
<dbReference type="Pfam" id="PF00460">
    <property type="entry name" value="Flg_bb_rod"/>
    <property type="match status" value="1"/>
</dbReference>
<dbReference type="Proteomes" id="UP000048984">
    <property type="component" value="Unassembled WGS sequence"/>
</dbReference>
<dbReference type="PIRSF" id="PIRSF002889">
    <property type="entry name" value="Rod_FlgB"/>
    <property type="match status" value="1"/>
</dbReference>
<accession>A0A0P6VN89</accession>
<protein>
    <recommendedName>
        <fullName evidence="3 6">Flagellar basal body rod protein FlgB</fullName>
    </recommendedName>
</protein>
<comment type="caution">
    <text evidence="8">The sequence shown here is derived from an EMBL/GenBank/DDBJ whole genome shotgun (WGS) entry which is preliminary data.</text>
</comment>
<evidence type="ECO:0000313" key="9">
    <source>
        <dbReference type="Proteomes" id="UP000048984"/>
    </source>
</evidence>
<evidence type="ECO:0000256" key="1">
    <source>
        <dbReference type="ARBA" id="ARBA00004117"/>
    </source>
</evidence>
<evidence type="ECO:0000256" key="4">
    <source>
        <dbReference type="ARBA" id="ARBA00023143"/>
    </source>
</evidence>
<proteinExistence type="inferred from homology"/>
<dbReference type="OrthoDB" id="9788334at2"/>
<keyword evidence="4 6" id="KW-0975">Bacterial flagellum</keyword>
<reference evidence="8 9" key="1">
    <citation type="submission" date="2015-09" db="EMBL/GenBank/DDBJ databases">
        <authorList>
            <person name="Jackson K.R."/>
            <person name="Lunt B.L."/>
            <person name="Fisher J.N.B."/>
            <person name="Gardner A.V."/>
            <person name="Bailey M.E."/>
            <person name="Deus L.M."/>
            <person name="Earl A.S."/>
            <person name="Gibby P.D."/>
            <person name="Hartmann K.A."/>
            <person name="Liu J.E."/>
            <person name="Manci A.M."/>
            <person name="Nielsen D.A."/>
            <person name="Solomon M.B."/>
            <person name="Breakwell D.P."/>
            <person name="Burnett S.H."/>
            <person name="Grose J.H."/>
        </authorList>
    </citation>
    <scope>NUCLEOTIDE SEQUENCE [LARGE SCALE GENOMIC DNA]</scope>
    <source>
        <strain evidence="8 9">16</strain>
    </source>
</reference>
<evidence type="ECO:0000313" key="8">
    <source>
        <dbReference type="EMBL" id="KPL51711.1"/>
    </source>
</evidence>
<dbReference type="STRING" id="665126.ABB55_05280"/>
<dbReference type="InterPro" id="IPR006300">
    <property type="entry name" value="FlgB"/>
</dbReference>
<evidence type="ECO:0000256" key="5">
    <source>
        <dbReference type="ARBA" id="ARBA00024934"/>
    </source>
</evidence>
<comment type="similarity">
    <text evidence="2 6">Belongs to the flagella basal body rod proteins family.</text>
</comment>
<dbReference type="NCBIfam" id="TIGR01396">
    <property type="entry name" value="FlgB"/>
    <property type="match status" value="1"/>
</dbReference>
<sequence>MAIGNLPLVDALKTKMRWNQARQSVLSANVANADTPRYRAVDLKQPALGGAGGALAPAPVAVRVATTEAGHIQGRAMGSSFRTDGQKPFETTPNGNAVNLEEEMLKAADNQIDFQMVTSLYQRSIGIIKTAIGKKA</sequence>
<dbReference type="GO" id="GO:0030694">
    <property type="term" value="C:bacterial-type flagellum basal body, rod"/>
    <property type="evidence" value="ECO:0007669"/>
    <property type="project" value="InterPro"/>
</dbReference>
<evidence type="ECO:0000256" key="3">
    <source>
        <dbReference type="ARBA" id="ARBA00014376"/>
    </source>
</evidence>
<evidence type="ECO:0000259" key="7">
    <source>
        <dbReference type="Pfam" id="PF00460"/>
    </source>
</evidence>
<dbReference type="AlphaFoldDB" id="A0A0P6VN89"/>
<keyword evidence="9" id="KW-1185">Reference proteome</keyword>
<dbReference type="GO" id="GO:0071973">
    <property type="term" value="P:bacterial-type flagellum-dependent cell motility"/>
    <property type="evidence" value="ECO:0007669"/>
    <property type="project" value="InterPro"/>
</dbReference>
<feature type="domain" description="Flagellar basal body rod protein N-terminal" evidence="7">
    <location>
        <begin position="19"/>
        <end position="39"/>
    </location>
</feature>
<comment type="function">
    <text evidence="5 6">Structural component of flagellum, the bacterial motility apparatus. Part of the rod structure of flagellar basal body.</text>
</comment>